<sequence length="74" mass="8163">MKTKCKVLYPKEVPKSANSSTKEDALVLPHNPAETEARATAELQIKLKGDGKTCKANVHGEPKNQSSIDFIKWL</sequence>
<gene>
    <name evidence="1" type="ORF">E3N88_07275</name>
</gene>
<organism evidence="1 2">
    <name type="scientific">Mikania micrantha</name>
    <name type="common">bitter vine</name>
    <dbReference type="NCBI Taxonomy" id="192012"/>
    <lineage>
        <taxon>Eukaryota</taxon>
        <taxon>Viridiplantae</taxon>
        <taxon>Streptophyta</taxon>
        <taxon>Embryophyta</taxon>
        <taxon>Tracheophyta</taxon>
        <taxon>Spermatophyta</taxon>
        <taxon>Magnoliopsida</taxon>
        <taxon>eudicotyledons</taxon>
        <taxon>Gunneridae</taxon>
        <taxon>Pentapetalae</taxon>
        <taxon>asterids</taxon>
        <taxon>campanulids</taxon>
        <taxon>Asterales</taxon>
        <taxon>Asteraceae</taxon>
        <taxon>Asteroideae</taxon>
        <taxon>Heliantheae alliance</taxon>
        <taxon>Eupatorieae</taxon>
        <taxon>Mikania</taxon>
    </lineage>
</organism>
<protein>
    <submittedName>
        <fullName evidence="1">Uncharacterized protein</fullName>
    </submittedName>
</protein>
<reference evidence="1 2" key="1">
    <citation type="submission" date="2019-05" db="EMBL/GenBank/DDBJ databases">
        <title>Mikania micrantha, genome provides insights into the molecular mechanism of rapid growth.</title>
        <authorList>
            <person name="Liu B."/>
        </authorList>
    </citation>
    <scope>NUCLEOTIDE SEQUENCE [LARGE SCALE GENOMIC DNA]</scope>
    <source>
        <strain evidence="1">NLD-2019</strain>
        <tissue evidence="1">Leaf</tissue>
    </source>
</reference>
<dbReference type="EMBL" id="SZYD01000003">
    <property type="protein sequence ID" value="KAD6796379.1"/>
    <property type="molecule type" value="Genomic_DNA"/>
</dbReference>
<evidence type="ECO:0000313" key="1">
    <source>
        <dbReference type="EMBL" id="KAD6796379.1"/>
    </source>
</evidence>
<proteinExistence type="predicted"/>
<accession>A0A5N6PTZ3</accession>
<dbReference type="Proteomes" id="UP000326396">
    <property type="component" value="Linkage Group LG11"/>
</dbReference>
<dbReference type="AlphaFoldDB" id="A0A5N6PTZ3"/>
<keyword evidence="2" id="KW-1185">Reference proteome</keyword>
<evidence type="ECO:0000313" key="2">
    <source>
        <dbReference type="Proteomes" id="UP000326396"/>
    </source>
</evidence>
<comment type="caution">
    <text evidence="1">The sequence shown here is derived from an EMBL/GenBank/DDBJ whole genome shotgun (WGS) entry which is preliminary data.</text>
</comment>
<name>A0A5N6PTZ3_9ASTR</name>